<dbReference type="Pfam" id="PF08818">
    <property type="entry name" value="DUF1801"/>
    <property type="match status" value="1"/>
</dbReference>
<sequence length="129" mass="14436">MEGNKAVYNSIDDYISIFPVEVQEKLSAIRNVIKEAAPEAKETISYQMPTFVLHGNLVHFAAFKNHIGFYPTASGTEAFEQQLSAYKGGKGSIQFPLNQPIPYELIRSIVAFRVAKNTEKALLKSKKKK</sequence>
<name>A0AA95EU85_9BACL</name>
<evidence type="ECO:0000259" key="1">
    <source>
        <dbReference type="Pfam" id="PF08818"/>
    </source>
</evidence>
<protein>
    <submittedName>
        <fullName evidence="2">DUF1801 domain-containing protein</fullName>
    </submittedName>
</protein>
<dbReference type="AlphaFoldDB" id="A0AA95EU85"/>
<dbReference type="SUPFAM" id="SSF159888">
    <property type="entry name" value="YdhG-like"/>
    <property type="match status" value="1"/>
</dbReference>
<evidence type="ECO:0000313" key="2">
    <source>
        <dbReference type="EMBL" id="WEK53535.1"/>
    </source>
</evidence>
<feature type="domain" description="YdhG-like" evidence="1">
    <location>
        <begin position="23"/>
        <end position="114"/>
    </location>
</feature>
<keyword evidence="3" id="KW-1185">Reference proteome</keyword>
<accession>A0AA95EU85</accession>
<dbReference type="Proteomes" id="UP001178662">
    <property type="component" value="Chromosome"/>
</dbReference>
<evidence type="ECO:0000313" key="3">
    <source>
        <dbReference type="Proteomes" id="UP001178662"/>
    </source>
</evidence>
<proteinExistence type="predicted"/>
<dbReference type="Gene3D" id="3.90.1150.200">
    <property type="match status" value="1"/>
</dbReference>
<reference evidence="2" key="1">
    <citation type="submission" date="2023-03" db="EMBL/GenBank/DDBJ databases">
        <title>Andean soil-derived lignocellulolytic bacterial consortium as a source of novel taxa and putative plastic-active enzymes.</title>
        <authorList>
            <person name="Diaz-Garcia L."/>
            <person name="Chuvochina M."/>
            <person name="Feuerriegel G."/>
            <person name="Bunk B."/>
            <person name="Sproer C."/>
            <person name="Streit W.R."/>
            <person name="Rodriguez L.M."/>
            <person name="Overmann J."/>
            <person name="Jimenez D.J."/>
        </authorList>
    </citation>
    <scope>NUCLEOTIDE SEQUENCE</scope>
    <source>
        <strain evidence="2">MAG 2441</strain>
    </source>
</reference>
<organism evidence="2 3">
    <name type="scientific">Candidatus Cohnella colombiensis</name>
    <dbReference type="NCBI Taxonomy" id="3121368"/>
    <lineage>
        <taxon>Bacteria</taxon>
        <taxon>Bacillati</taxon>
        <taxon>Bacillota</taxon>
        <taxon>Bacilli</taxon>
        <taxon>Bacillales</taxon>
        <taxon>Paenibacillaceae</taxon>
        <taxon>Cohnella</taxon>
    </lineage>
</organism>
<dbReference type="InterPro" id="IPR014922">
    <property type="entry name" value="YdhG-like"/>
</dbReference>
<dbReference type="EMBL" id="CP119317">
    <property type="protein sequence ID" value="WEK53535.1"/>
    <property type="molecule type" value="Genomic_DNA"/>
</dbReference>
<gene>
    <name evidence="2" type="ORF">P0Y55_13215</name>
</gene>